<reference evidence="2" key="1">
    <citation type="submission" date="2017-11" db="EMBL/GenBank/DDBJ databases">
        <authorList>
            <person name="Seth-Smith MB H."/>
        </authorList>
    </citation>
    <scope>NUCLEOTIDE SEQUENCE [LARGE SCALE GENOMIC DNA]</scope>
</reference>
<proteinExistence type="predicted"/>
<evidence type="ECO:0000313" key="1">
    <source>
        <dbReference type="EMBL" id="SYX08827.1"/>
    </source>
</evidence>
<dbReference type="AlphaFoldDB" id="A0A3B0Q798"/>
<dbReference type="RefSeq" id="WP_117274142.1">
    <property type="nucleotide sequence ID" value="NZ_LS992154.1"/>
</dbReference>
<accession>A0A3B0Q798</accession>
<name>A0A3B0Q798_9CHLA</name>
<sequence length="154" mass="17617">MRIVLHLEHLRHFHNQGSILFEDLVSADECFALEIKLRHFVESISKNTLDARWRDNIFRTLPEVAALVKKRHLDIFAANLVHRPRLLLVSDFWVFPEDSISEREEDCQLLLSLSGDKVGQGVFFVGPYPTELYFPEKGETALLLAFSSAGIPIS</sequence>
<evidence type="ECO:0000313" key="2">
    <source>
        <dbReference type="Proteomes" id="UP000258476"/>
    </source>
</evidence>
<organism evidence="1 2">
    <name type="scientific">Chlamydia poikilotherma</name>
    <dbReference type="NCBI Taxonomy" id="1967783"/>
    <lineage>
        <taxon>Bacteria</taxon>
        <taxon>Pseudomonadati</taxon>
        <taxon>Chlamydiota</taxon>
        <taxon>Chlamydiia</taxon>
        <taxon>Chlamydiales</taxon>
        <taxon>Chlamydiaceae</taxon>
        <taxon>Chlamydia/Chlamydophila group</taxon>
        <taxon>Chlamydia</taxon>
    </lineage>
</organism>
<dbReference type="Pfam" id="PF16802">
    <property type="entry name" value="DUF5070"/>
    <property type="match status" value="1"/>
</dbReference>
<dbReference type="OrthoDB" id="18866at2"/>
<dbReference type="EMBL" id="LS992154">
    <property type="protein sequence ID" value="SYX08827.1"/>
    <property type="molecule type" value="Genomic_DNA"/>
</dbReference>
<gene>
    <name evidence="1" type="ORF">C834K_0364</name>
</gene>
<dbReference type="Gene3D" id="3.10.129.150">
    <property type="entry name" value="Domain of unknown function (DUF5070)"/>
    <property type="match status" value="1"/>
</dbReference>
<dbReference type="InterPro" id="IPR031839">
    <property type="entry name" value="DUF5070"/>
</dbReference>
<dbReference type="KEGG" id="chla:C834K_0364"/>
<keyword evidence="2" id="KW-1185">Reference proteome</keyword>
<protein>
    <submittedName>
        <fullName evidence="1">Uncharacterized protein</fullName>
    </submittedName>
</protein>
<dbReference type="Proteomes" id="UP000258476">
    <property type="component" value="Chromosome"/>
</dbReference>